<comment type="similarity">
    <text evidence="1 7">Belongs to the nitroreductase family.</text>
</comment>
<evidence type="ECO:0000256" key="8">
    <source>
        <dbReference type="PIRSR" id="PIRSR000232-1"/>
    </source>
</evidence>
<dbReference type="InterPro" id="IPR029479">
    <property type="entry name" value="Nitroreductase"/>
</dbReference>
<gene>
    <name evidence="10" type="ordered locus">Tter_2170</name>
</gene>
<accession>D1CH50</accession>
<dbReference type="PANTHER" id="PTHR43821">
    <property type="entry name" value="NAD(P)H NITROREDUCTASE YDJA-RELATED"/>
    <property type="match status" value="1"/>
</dbReference>
<dbReference type="InterPro" id="IPR026021">
    <property type="entry name" value="YdjA-like"/>
</dbReference>
<evidence type="ECO:0000256" key="4">
    <source>
        <dbReference type="ARBA" id="ARBA00022857"/>
    </source>
</evidence>
<reference evidence="11" key="1">
    <citation type="journal article" date="2010" name="Stand. Genomic Sci.">
        <title>Complete genome sequence of 'Thermobaculum terrenum' type strain (YNP1).</title>
        <authorList>
            <person name="Kiss H."/>
            <person name="Cleland D."/>
            <person name="Lapidus A."/>
            <person name="Lucas S."/>
            <person name="Glavina Del Rio T."/>
            <person name="Nolan M."/>
            <person name="Tice H."/>
            <person name="Han C."/>
            <person name="Goodwin L."/>
            <person name="Pitluck S."/>
            <person name="Liolios K."/>
            <person name="Ivanova N."/>
            <person name="Mavromatis K."/>
            <person name="Ovchinnikova G."/>
            <person name="Pati A."/>
            <person name="Chen A."/>
            <person name="Palaniappan K."/>
            <person name="Land M."/>
            <person name="Hauser L."/>
            <person name="Chang Y."/>
            <person name="Jeffries C."/>
            <person name="Lu M."/>
            <person name="Brettin T."/>
            <person name="Detter J."/>
            <person name="Goker M."/>
            <person name="Tindall B."/>
            <person name="Beck B."/>
            <person name="McDermott T."/>
            <person name="Woyke T."/>
            <person name="Bristow J."/>
            <person name="Eisen J."/>
            <person name="Markowitz V."/>
            <person name="Hugenholtz P."/>
            <person name="Kyrpides N."/>
            <person name="Klenk H."/>
            <person name="Cheng J."/>
        </authorList>
    </citation>
    <scope>NUCLEOTIDE SEQUENCE [LARGE SCALE GENOMIC DNA]</scope>
    <source>
        <strain evidence="11">ATCC BAA-798 / YNP1</strain>
    </source>
</reference>
<proteinExistence type="inferred from homology"/>
<dbReference type="Gene3D" id="3.40.109.10">
    <property type="entry name" value="NADH Oxidase"/>
    <property type="match status" value="1"/>
</dbReference>
<evidence type="ECO:0000259" key="9">
    <source>
        <dbReference type="Pfam" id="PF00881"/>
    </source>
</evidence>
<protein>
    <recommendedName>
        <fullName evidence="7">Putative NAD(P)H nitroreductase</fullName>
        <ecNumber evidence="7">1.-.-.-</ecNumber>
    </recommendedName>
</protein>
<dbReference type="PANTHER" id="PTHR43821:SF1">
    <property type="entry name" value="NAD(P)H NITROREDUCTASE YDJA-RELATED"/>
    <property type="match status" value="1"/>
</dbReference>
<dbReference type="KEGG" id="ttr:Tter_2170"/>
<organism evidence="10 11">
    <name type="scientific">Thermobaculum terrenum (strain ATCC BAA-798 / CCMEE 7001 / YNP1)</name>
    <dbReference type="NCBI Taxonomy" id="525904"/>
    <lineage>
        <taxon>Bacteria</taxon>
        <taxon>Bacillati</taxon>
        <taxon>Chloroflexota</taxon>
        <taxon>Chloroflexia</taxon>
        <taxon>Candidatus Thermobaculales</taxon>
        <taxon>Candidatus Thermobaculaceae</taxon>
        <taxon>Thermobaculum</taxon>
    </lineage>
</organism>
<dbReference type="OrthoDB" id="9804207at2"/>
<dbReference type="InterPro" id="IPR052530">
    <property type="entry name" value="NAD(P)H_nitroreductase"/>
</dbReference>
<evidence type="ECO:0000313" key="10">
    <source>
        <dbReference type="EMBL" id="ACZ43071.1"/>
    </source>
</evidence>
<comment type="cofactor">
    <cofactor evidence="8">
        <name>FMN</name>
        <dbReference type="ChEBI" id="CHEBI:58210"/>
    </cofactor>
    <text evidence="8">Binds 1 FMN per subunit.</text>
</comment>
<keyword evidence="2 7" id="KW-0285">Flavoprotein</keyword>
<evidence type="ECO:0000256" key="1">
    <source>
        <dbReference type="ARBA" id="ARBA00007118"/>
    </source>
</evidence>
<evidence type="ECO:0000256" key="5">
    <source>
        <dbReference type="ARBA" id="ARBA00023002"/>
    </source>
</evidence>
<dbReference type="RefSeq" id="WP_012876102.1">
    <property type="nucleotide sequence ID" value="NC_013526.1"/>
</dbReference>
<keyword evidence="6 7" id="KW-0520">NAD</keyword>
<dbReference type="InterPro" id="IPR000415">
    <property type="entry name" value="Nitroreductase-like"/>
</dbReference>
<evidence type="ECO:0000256" key="3">
    <source>
        <dbReference type="ARBA" id="ARBA00022643"/>
    </source>
</evidence>
<dbReference type="Pfam" id="PF00881">
    <property type="entry name" value="Nitroreductase"/>
    <property type="match status" value="1"/>
</dbReference>
<dbReference type="EMBL" id="CP001826">
    <property type="protein sequence ID" value="ACZ43071.1"/>
    <property type="molecule type" value="Genomic_DNA"/>
</dbReference>
<dbReference type="AlphaFoldDB" id="D1CH50"/>
<evidence type="ECO:0000256" key="6">
    <source>
        <dbReference type="ARBA" id="ARBA00023027"/>
    </source>
</evidence>
<dbReference type="CDD" id="cd02135">
    <property type="entry name" value="YdjA-like"/>
    <property type="match status" value="1"/>
</dbReference>
<evidence type="ECO:0000256" key="2">
    <source>
        <dbReference type="ARBA" id="ARBA00022630"/>
    </source>
</evidence>
<sequence>MAVELERRAPKPEAQRLLELIRSRRSVGKVAQDPPPRELIEQVLEAAVTAPNHHLTQPWRFFVIAGSARERLGEAMAAAESRAHPDSPQAALDRVRAKPLRAPVIIAVAVQPSDDPRALEIEEVEAGAAAVQNMLLAAHALGLAAMWRTGDAAYADEVKAFLGLDTSAHIIGFIYLGYAAITPPDPPRRSAAELTQWLGWGEKA</sequence>
<dbReference type="GO" id="GO:0016491">
    <property type="term" value="F:oxidoreductase activity"/>
    <property type="evidence" value="ECO:0007669"/>
    <property type="project" value="UniProtKB-UniRule"/>
</dbReference>
<name>D1CH50_THET1</name>
<keyword evidence="3 7" id="KW-0288">FMN</keyword>
<feature type="binding site" evidence="8">
    <location>
        <position position="53"/>
    </location>
    <ligand>
        <name>FMN</name>
        <dbReference type="ChEBI" id="CHEBI:58210"/>
        <note>ligand shared between dimeric partners</note>
    </ligand>
</feature>
<keyword evidence="11" id="KW-1185">Reference proteome</keyword>
<feature type="domain" description="Nitroreductase" evidence="9">
    <location>
        <begin position="21"/>
        <end position="178"/>
    </location>
</feature>
<feature type="binding site" description="in other chain" evidence="8">
    <location>
        <begin position="24"/>
        <end position="26"/>
    </location>
    <ligand>
        <name>FMN</name>
        <dbReference type="ChEBI" id="CHEBI:58210"/>
        <note>ligand shared between dimeric partners</note>
    </ligand>
</feature>
<dbReference type="Proteomes" id="UP000000323">
    <property type="component" value="Chromosome 2"/>
</dbReference>
<dbReference type="HOGENOM" id="CLU_070764_5_0_0"/>
<keyword evidence="4 7" id="KW-0521">NADP</keyword>
<feature type="binding site" description="in other chain" evidence="8">
    <location>
        <begin position="147"/>
        <end position="149"/>
    </location>
    <ligand>
        <name>FMN</name>
        <dbReference type="ChEBI" id="CHEBI:58210"/>
        <note>ligand shared between dimeric partners</note>
    </ligand>
</feature>
<evidence type="ECO:0000313" key="11">
    <source>
        <dbReference type="Proteomes" id="UP000000323"/>
    </source>
</evidence>
<dbReference type="STRING" id="525904.Tter_2170"/>
<dbReference type="eggNOG" id="COG0778">
    <property type="taxonomic scope" value="Bacteria"/>
</dbReference>
<dbReference type="PIRSF" id="PIRSF000232">
    <property type="entry name" value="YdjA"/>
    <property type="match status" value="1"/>
</dbReference>
<keyword evidence="5 7" id="KW-0560">Oxidoreductase</keyword>
<dbReference type="SUPFAM" id="SSF55469">
    <property type="entry name" value="FMN-dependent nitroreductase-like"/>
    <property type="match status" value="1"/>
</dbReference>
<dbReference type="EC" id="1.-.-.-" evidence="7"/>
<evidence type="ECO:0000256" key="7">
    <source>
        <dbReference type="PIRNR" id="PIRNR000232"/>
    </source>
</evidence>